<dbReference type="InterPro" id="IPR018392">
    <property type="entry name" value="LysM"/>
</dbReference>
<dbReference type="InterPro" id="IPR050695">
    <property type="entry name" value="N-acetylmuramoyl_amidase_3"/>
</dbReference>
<dbReference type="AlphaFoldDB" id="A0A520S2Q1"/>
<dbReference type="GO" id="GO:0030288">
    <property type="term" value="C:outer membrane-bounded periplasmic space"/>
    <property type="evidence" value="ECO:0007669"/>
    <property type="project" value="TreeGrafter"/>
</dbReference>
<feature type="domain" description="LysM" evidence="10">
    <location>
        <begin position="404"/>
        <end position="447"/>
    </location>
</feature>
<evidence type="ECO:0000256" key="1">
    <source>
        <dbReference type="ARBA" id="ARBA00001561"/>
    </source>
</evidence>
<organism evidence="11 12">
    <name type="scientific">OM182 bacterium</name>
    <dbReference type="NCBI Taxonomy" id="2510334"/>
    <lineage>
        <taxon>Bacteria</taxon>
        <taxon>Pseudomonadati</taxon>
        <taxon>Pseudomonadota</taxon>
        <taxon>Gammaproteobacteria</taxon>
        <taxon>OMG group</taxon>
        <taxon>OM182 clade</taxon>
    </lineage>
</organism>
<protein>
    <recommendedName>
        <fullName evidence="9">N-acetylmuramoyl-L-alanine amidase AmiC</fullName>
        <ecNumber evidence="4">3.5.1.28</ecNumber>
    </recommendedName>
</protein>
<dbReference type="CDD" id="cd00118">
    <property type="entry name" value="LysM"/>
    <property type="match status" value="1"/>
</dbReference>
<dbReference type="PANTHER" id="PTHR30404">
    <property type="entry name" value="N-ACETYLMURAMOYL-L-ALANINE AMIDASE"/>
    <property type="match status" value="1"/>
</dbReference>
<dbReference type="PROSITE" id="PS51782">
    <property type="entry name" value="LYSM"/>
    <property type="match status" value="1"/>
</dbReference>
<keyword evidence="6" id="KW-0574">Periplasm</keyword>
<dbReference type="PANTHER" id="PTHR30404:SF0">
    <property type="entry name" value="N-ACETYLMURAMOYL-L-ALANINE AMIDASE AMIC"/>
    <property type="match status" value="1"/>
</dbReference>
<dbReference type="SUPFAM" id="SSF54106">
    <property type="entry name" value="LysM domain"/>
    <property type="match status" value="1"/>
</dbReference>
<evidence type="ECO:0000256" key="7">
    <source>
        <dbReference type="ARBA" id="ARBA00022801"/>
    </source>
</evidence>
<dbReference type="GO" id="GO:0008745">
    <property type="term" value="F:N-acetylmuramoyl-L-alanine amidase activity"/>
    <property type="evidence" value="ECO:0007669"/>
    <property type="project" value="UniProtKB-EC"/>
</dbReference>
<dbReference type="GO" id="GO:0009253">
    <property type="term" value="P:peptidoglycan catabolic process"/>
    <property type="evidence" value="ECO:0007669"/>
    <property type="project" value="InterPro"/>
</dbReference>
<evidence type="ECO:0000256" key="8">
    <source>
        <dbReference type="ARBA" id="ARBA00023316"/>
    </source>
</evidence>
<gene>
    <name evidence="11" type="ORF">EVA68_03355</name>
</gene>
<evidence type="ECO:0000256" key="3">
    <source>
        <dbReference type="ARBA" id="ARBA00010860"/>
    </source>
</evidence>
<evidence type="ECO:0000259" key="10">
    <source>
        <dbReference type="PROSITE" id="PS51782"/>
    </source>
</evidence>
<evidence type="ECO:0000256" key="5">
    <source>
        <dbReference type="ARBA" id="ARBA00022729"/>
    </source>
</evidence>
<dbReference type="SMART" id="SM00646">
    <property type="entry name" value="Ami_3"/>
    <property type="match status" value="1"/>
</dbReference>
<dbReference type="Gene3D" id="3.10.350.10">
    <property type="entry name" value="LysM domain"/>
    <property type="match status" value="1"/>
</dbReference>
<evidence type="ECO:0000313" key="11">
    <source>
        <dbReference type="EMBL" id="RZO76738.1"/>
    </source>
</evidence>
<proteinExistence type="inferred from homology"/>
<evidence type="ECO:0000313" key="12">
    <source>
        <dbReference type="Proteomes" id="UP000316199"/>
    </source>
</evidence>
<dbReference type="Pfam" id="PF01476">
    <property type="entry name" value="LysM"/>
    <property type="match status" value="1"/>
</dbReference>
<dbReference type="Pfam" id="PF11741">
    <property type="entry name" value="AMIN"/>
    <property type="match status" value="1"/>
</dbReference>
<dbReference type="CDD" id="cd02696">
    <property type="entry name" value="MurNAc-LAA"/>
    <property type="match status" value="1"/>
</dbReference>
<dbReference type="Gene3D" id="2.60.40.3500">
    <property type="match status" value="1"/>
</dbReference>
<accession>A0A520S2Q1</accession>
<keyword evidence="8" id="KW-0961">Cell wall biogenesis/degradation</keyword>
<dbReference type="FunFam" id="3.40.630.40:FF:000001">
    <property type="entry name" value="N-acetylmuramoyl-L-alanine amidase"/>
    <property type="match status" value="1"/>
</dbReference>
<dbReference type="EC" id="3.5.1.28" evidence="4"/>
<comment type="subcellular location">
    <subcellularLocation>
        <location evidence="2">Periplasm</location>
    </subcellularLocation>
</comment>
<dbReference type="InterPro" id="IPR002508">
    <property type="entry name" value="MurNAc-LAA_cat"/>
</dbReference>
<dbReference type="InterPro" id="IPR036779">
    <property type="entry name" value="LysM_dom_sf"/>
</dbReference>
<dbReference type="InterPro" id="IPR021731">
    <property type="entry name" value="AMIN_dom"/>
</dbReference>
<evidence type="ECO:0000256" key="9">
    <source>
        <dbReference type="ARBA" id="ARBA00074581"/>
    </source>
</evidence>
<dbReference type="GO" id="GO:0071555">
    <property type="term" value="P:cell wall organization"/>
    <property type="evidence" value="ECO:0007669"/>
    <property type="project" value="UniProtKB-KW"/>
</dbReference>
<evidence type="ECO:0000256" key="2">
    <source>
        <dbReference type="ARBA" id="ARBA00004418"/>
    </source>
</evidence>
<dbReference type="SUPFAM" id="SSF53187">
    <property type="entry name" value="Zn-dependent exopeptidases"/>
    <property type="match status" value="1"/>
</dbReference>
<keyword evidence="7" id="KW-0378">Hydrolase</keyword>
<evidence type="ECO:0000256" key="4">
    <source>
        <dbReference type="ARBA" id="ARBA00011901"/>
    </source>
</evidence>
<dbReference type="Proteomes" id="UP000316199">
    <property type="component" value="Unassembled WGS sequence"/>
</dbReference>
<comment type="similarity">
    <text evidence="3">Belongs to the N-acetylmuramoyl-L-alanine amidase 3 family.</text>
</comment>
<dbReference type="EMBL" id="SHAG01000008">
    <property type="protein sequence ID" value="RZO76738.1"/>
    <property type="molecule type" value="Genomic_DNA"/>
</dbReference>
<evidence type="ECO:0000256" key="6">
    <source>
        <dbReference type="ARBA" id="ARBA00022764"/>
    </source>
</evidence>
<dbReference type="Pfam" id="PF01520">
    <property type="entry name" value="Amidase_3"/>
    <property type="match status" value="1"/>
</dbReference>
<reference evidence="11 12" key="1">
    <citation type="submission" date="2019-02" db="EMBL/GenBank/DDBJ databases">
        <title>Prokaryotic population dynamics and viral predation in marine succession experiment using metagenomics: the confinement effect.</title>
        <authorList>
            <person name="Haro-Moreno J.M."/>
            <person name="Rodriguez-Valera F."/>
            <person name="Lopez-Perez M."/>
        </authorList>
    </citation>
    <scope>NUCLEOTIDE SEQUENCE [LARGE SCALE GENOMIC DNA]</scope>
    <source>
        <strain evidence="11">MED-G157</strain>
    </source>
</reference>
<dbReference type="SMART" id="SM00257">
    <property type="entry name" value="LysM"/>
    <property type="match status" value="1"/>
</dbReference>
<comment type="caution">
    <text evidence="11">The sequence shown here is derived from an EMBL/GenBank/DDBJ whole genome shotgun (WGS) entry which is preliminary data.</text>
</comment>
<name>A0A520S2Q1_9GAMM</name>
<sequence>MKVFNWLFTGRYIWQLLSLCLLFFFHHAVVAEAIDQVRIHRSPEKTRVVFDLEGPVTHRLFSLDDPMRLVIDIDAVHFDVDLKEIHLENTPIVQIRTGARNQRDLRVVFDLAEAVSPKIFSLKPIMQYGYRLVVDLYTEKQRHTAETEEKIFRPQMRDVIVAIDAGHGGEDPGAIGHGNILEKDVVLSISSMVADLFREEAGYRGLMIRKGDYYVELRRRTRIAYENSADIFVSIHADAFSSSKVSGASVYALSDKGATSETARILAEQENRADLIGGVGGVSLHDKDDLLVEVLLDLATTASLSASLDMGDRILGEIGKVSKLHKSNVEQAGFVVLKSPEIPSLLIETGYISNPLEAQKLANPIHQKRIAKAIFTGVRQYLENNPPPDSLLAWRKAGRGKEQTTYTIVRGDTLSKIANRYQIEAEKIKLTNGLVNDKIRVGQVLKIPAS</sequence>
<keyword evidence="5" id="KW-0732">Signal</keyword>
<dbReference type="Gene3D" id="3.40.630.40">
    <property type="entry name" value="Zn-dependent exopeptidases"/>
    <property type="match status" value="1"/>
</dbReference>
<comment type="catalytic activity">
    <reaction evidence="1">
        <text>Hydrolyzes the link between N-acetylmuramoyl residues and L-amino acid residues in certain cell-wall glycopeptides.</text>
        <dbReference type="EC" id="3.5.1.28"/>
    </reaction>
</comment>